<dbReference type="Proteomes" id="UP000652761">
    <property type="component" value="Unassembled WGS sequence"/>
</dbReference>
<reference evidence="1" key="1">
    <citation type="submission" date="2017-07" db="EMBL/GenBank/DDBJ databases">
        <title>Taro Niue Genome Assembly and Annotation.</title>
        <authorList>
            <person name="Atibalentja N."/>
            <person name="Keating K."/>
            <person name="Fields C.J."/>
        </authorList>
    </citation>
    <scope>NUCLEOTIDE SEQUENCE</scope>
    <source>
        <strain evidence="1">Niue_2</strain>
        <tissue evidence="1">Leaf</tissue>
    </source>
</reference>
<organism evidence="1 2">
    <name type="scientific">Colocasia esculenta</name>
    <name type="common">Wild taro</name>
    <name type="synonym">Arum esculentum</name>
    <dbReference type="NCBI Taxonomy" id="4460"/>
    <lineage>
        <taxon>Eukaryota</taxon>
        <taxon>Viridiplantae</taxon>
        <taxon>Streptophyta</taxon>
        <taxon>Embryophyta</taxon>
        <taxon>Tracheophyta</taxon>
        <taxon>Spermatophyta</taxon>
        <taxon>Magnoliopsida</taxon>
        <taxon>Liliopsida</taxon>
        <taxon>Araceae</taxon>
        <taxon>Aroideae</taxon>
        <taxon>Colocasieae</taxon>
        <taxon>Colocasia</taxon>
    </lineage>
</organism>
<dbReference type="AlphaFoldDB" id="A0A843VDT6"/>
<evidence type="ECO:0000313" key="2">
    <source>
        <dbReference type="Proteomes" id="UP000652761"/>
    </source>
</evidence>
<sequence>MSKSPQHKLLLAIGVAPNYLLLGSGDTYHTCTPKQCYDYGHGQSVVGDVAPLEEAAETDSERGD</sequence>
<evidence type="ECO:0000313" key="1">
    <source>
        <dbReference type="EMBL" id="MQL94731.1"/>
    </source>
</evidence>
<name>A0A843VDT6_COLES</name>
<dbReference type="EMBL" id="NMUH01001709">
    <property type="protein sequence ID" value="MQL94731.1"/>
    <property type="molecule type" value="Genomic_DNA"/>
</dbReference>
<protein>
    <submittedName>
        <fullName evidence="1">Uncharacterized protein</fullName>
    </submittedName>
</protein>
<proteinExistence type="predicted"/>
<accession>A0A843VDT6</accession>
<comment type="caution">
    <text evidence="1">The sequence shown here is derived from an EMBL/GenBank/DDBJ whole genome shotgun (WGS) entry which is preliminary data.</text>
</comment>
<keyword evidence="2" id="KW-1185">Reference proteome</keyword>
<gene>
    <name evidence="1" type="ORF">Taro_027391</name>
</gene>